<comment type="caution">
    <text evidence="2">The sequence shown here is derived from an EMBL/GenBank/DDBJ whole genome shotgun (WGS) entry which is preliminary data.</text>
</comment>
<feature type="region of interest" description="Disordered" evidence="1">
    <location>
        <begin position="144"/>
        <end position="339"/>
    </location>
</feature>
<gene>
    <name evidence="2" type="ORF">Taro_042559</name>
</gene>
<feature type="compositionally biased region" description="Low complexity" evidence="1">
    <location>
        <begin position="269"/>
        <end position="293"/>
    </location>
</feature>
<accession>A0A843WH63</accession>
<proteinExistence type="predicted"/>
<sequence length="409" mass="43516">MKTERFQVLNIFKYPIHPPSGLASWATESASGEEDNDNNVEPVAKASSKGKEAASGIPLLTKRPHQRQRKKKLKVNLKPLVTRMDEQGKILCSVQSDIQSIFISQSTSAKEMGMVRNAIRWVRSELISIKDSIAALGDLVRAQSSNAPPTPSLVEPVRSSGPSEARQQDAGPSGPISEEPAGPSGPQVVEEVATAVHDHAEAVKSGPSGPIEDVSGPTGSVVFEGEIPRVEEPVVALEAPDPSPLATLAPPSPLSSSTAPPAPIPFKQPMPRSISSPIPFPSESSLSPAISTSIPPPPPVIEDPPASSSARASSSSGPSSAGPSIISSPTHQSFLHPPSPPSFVTFIPESAQLEGPFRKKFEDELEITTIRSVLETYFEEHKCKALRIIQRHASLLSPAFYLHVTPQDK</sequence>
<evidence type="ECO:0000313" key="3">
    <source>
        <dbReference type="Proteomes" id="UP000652761"/>
    </source>
</evidence>
<feature type="compositionally biased region" description="Low complexity" evidence="1">
    <location>
        <begin position="244"/>
        <end position="259"/>
    </location>
</feature>
<name>A0A843WH63_COLES</name>
<evidence type="ECO:0000256" key="1">
    <source>
        <dbReference type="SAM" id="MobiDB-lite"/>
    </source>
</evidence>
<feature type="compositionally biased region" description="Basic residues" evidence="1">
    <location>
        <begin position="62"/>
        <end position="72"/>
    </location>
</feature>
<dbReference type="EMBL" id="NMUH01004444">
    <property type="protein sequence ID" value="MQM09682.1"/>
    <property type="molecule type" value="Genomic_DNA"/>
</dbReference>
<protein>
    <submittedName>
        <fullName evidence="2">Uncharacterized protein</fullName>
    </submittedName>
</protein>
<reference evidence="2" key="1">
    <citation type="submission" date="2017-07" db="EMBL/GenBank/DDBJ databases">
        <title>Taro Niue Genome Assembly and Annotation.</title>
        <authorList>
            <person name="Atibalentja N."/>
            <person name="Keating K."/>
            <person name="Fields C.J."/>
        </authorList>
    </citation>
    <scope>NUCLEOTIDE SEQUENCE</scope>
    <source>
        <strain evidence="2">Niue_2</strain>
        <tissue evidence="2">Leaf</tissue>
    </source>
</reference>
<feature type="region of interest" description="Disordered" evidence="1">
    <location>
        <begin position="17"/>
        <end position="72"/>
    </location>
</feature>
<evidence type="ECO:0000313" key="2">
    <source>
        <dbReference type="EMBL" id="MQM09682.1"/>
    </source>
</evidence>
<feature type="compositionally biased region" description="Low complexity" evidence="1">
    <location>
        <begin position="303"/>
        <end position="329"/>
    </location>
</feature>
<organism evidence="2 3">
    <name type="scientific">Colocasia esculenta</name>
    <name type="common">Wild taro</name>
    <name type="synonym">Arum esculentum</name>
    <dbReference type="NCBI Taxonomy" id="4460"/>
    <lineage>
        <taxon>Eukaryota</taxon>
        <taxon>Viridiplantae</taxon>
        <taxon>Streptophyta</taxon>
        <taxon>Embryophyta</taxon>
        <taxon>Tracheophyta</taxon>
        <taxon>Spermatophyta</taxon>
        <taxon>Magnoliopsida</taxon>
        <taxon>Liliopsida</taxon>
        <taxon>Araceae</taxon>
        <taxon>Aroideae</taxon>
        <taxon>Colocasieae</taxon>
        <taxon>Colocasia</taxon>
    </lineage>
</organism>
<dbReference type="Proteomes" id="UP000652761">
    <property type="component" value="Unassembled WGS sequence"/>
</dbReference>
<keyword evidence="3" id="KW-1185">Reference proteome</keyword>
<dbReference type="AlphaFoldDB" id="A0A843WH63"/>